<feature type="transmembrane region" description="Helical" evidence="7">
    <location>
        <begin position="37"/>
        <end position="57"/>
    </location>
</feature>
<evidence type="ECO:0000256" key="3">
    <source>
        <dbReference type="ARBA" id="ARBA00022692"/>
    </source>
</evidence>
<comment type="subcellular location">
    <subcellularLocation>
        <location evidence="6">Cell membrane</location>
        <topology evidence="6">Multi-pass membrane protein</topology>
    </subcellularLocation>
    <subcellularLocation>
        <location evidence="1">Membrane</location>
        <topology evidence="1">Multi-pass membrane protein</topology>
    </subcellularLocation>
</comment>
<dbReference type="InterPro" id="IPR035973">
    <property type="entry name" value="Cyt_c_oxidase_su3-like_sf"/>
</dbReference>
<dbReference type="Gene3D" id="1.20.120.80">
    <property type="entry name" value="Cytochrome c oxidase, subunit III, four-helix bundle"/>
    <property type="match status" value="1"/>
</dbReference>
<keyword evidence="4 7" id="KW-1133">Transmembrane helix</keyword>
<comment type="caution">
    <text evidence="9">The sequence shown here is derived from an EMBL/GenBank/DDBJ whole genome shotgun (WGS) entry which is preliminary data.</text>
</comment>
<dbReference type="GO" id="GO:0005886">
    <property type="term" value="C:plasma membrane"/>
    <property type="evidence" value="ECO:0007669"/>
    <property type="project" value="UniProtKB-SubCell"/>
</dbReference>
<reference evidence="9" key="1">
    <citation type="journal article" date="2020" name="mSystems">
        <title>Genome- and Community-Level Interaction Insights into Carbon Utilization and Element Cycling Functions of Hydrothermarchaeota in Hydrothermal Sediment.</title>
        <authorList>
            <person name="Zhou Z."/>
            <person name="Liu Y."/>
            <person name="Xu W."/>
            <person name="Pan J."/>
            <person name="Luo Z.H."/>
            <person name="Li M."/>
        </authorList>
    </citation>
    <scope>NUCLEOTIDE SEQUENCE [LARGE SCALE GENOMIC DNA]</scope>
    <source>
        <strain evidence="9">HyVt-458</strain>
    </source>
</reference>
<feature type="transmembrane region" description="Helical" evidence="7">
    <location>
        <begin position="155"/>
        <end position="174"/>
    </location>
</feature>
<evidence type="ECO:0000256" key="4">
    <source>
        <dbReference type="ARBA" id="ARBA00022989"/>
    </source>
</evidence>
<feature type="transmembrane region" description="Helical" evidence="7">
    <location>
        <begin position="6"/>
        <end position="25"/>
    </location>
</feature>
<dbReference type="SUPFAM" id="SSF81452">
    <property type="entry name" value="Cytochrome c oxidase subunit III-like"/>
    <property type="match status" value="1"/>
</dbReference>
<feature type="transmembrane region" description="Helical" evidence="7">
    <location>
        <begin position="112"/>
        <end position="135"/>
    </location>
</feature>
<name>A0A831RUX1_9GAMM</name>
<evidence type="ECO:0000256" key="1">
    <source>
        <dbReference type="ARBA" id="ARBA00004141"/>
    </source>
</evidence>
<evidence type="ECO:0000259" key="8">
    <source>
        <dbReference type="PROSITE" id="PS50253"/>
    </source>
</evidence>
<proteinExistence type="inferred from homology"/>
<dbReference type="GO" id="GO:0004129">
    <property type="term" value="F:cytochrome-c oxidase activity"/>
    <property type="evidence" value="ECO:0007669"/>
    <property type="project" value="InterPro"/>
</dbReference>
<keyword evidence="3 6" id="KW-0812">Transmembrane</keyword>
<feature type="transmembrane region" description="Helical" evidence="7">
    <location>
        <begin position="69"/>
        <end position="91"/>
    </location>
</feature>
<dbReference type="PROSITE" id="PS50253">
    <property type="entry name" value="COX3"/>
    <property type="match status" value="1"/>
</dbReference>
<dbReference type="EMBL" id="DRLF01000033">
    <property type="protein sequence ID" value="HEC05384.1"/>
    <property type="molecule type" value="Genomic_DNA"/>
</dbReference>
<evidence type="ECO:0000256" key="5">
    <source>
        <dbReference type="ARBA" id="ARBA00023136"/>
    </source>
</evidence>
<evidence type="ECO:0000256" key="7">
    <source>
        <dbReference type="SAM" id="Phobius"/>
    </source>
</evidence>
<dbReference type="PANTHER" id="PTHR11403:SF6">
    <property type="entry name" value="NITRIC OXIDE REDUCTASE SUBUNIT E"/>
    <property type="match status" value="1"/>
</dbReference>
<dbReference type="PANTHER" id="PTHR11403">
    <property type="entry name" value="CYTOCHROME C OXIDASE SUBUNIT III"/>
    <property type="match status" value="1"/>
</dbReference>
<accession>A0A831RUX1</accession>
<evidence type="ECO:0000256" key="2">
    <source>
        <dbReference type="ARBA" id="ARBA00010581"/>
    </source>
</evidence>
<protein>
    <submittedName>
        <fullName evidence="9">Cytochrome c oxidase subunit 3 family protein</fullName>
    </submittedName>
</protein>
<dbReference type="CDD" id="cd02862">
    <property type="entry name" value="NorE_like"/>
    <property type="match status" value="1"/>
</dbReference>
<feature type="domain" description="Heme-copper oxidase subunit III family profile" evidence="8">
    <location>
        <begin position="1"/>
        <end position="175"/>
    </location>
</feature>
<dbReference type="Proteomes" id="UP000886339">
    <property type="component" value="Unassembled WGS sequence"/>
</dbReference>
<sequence length="175" mass="19697">MWVGIFAELTEFTLMFLVYFFARINHPQAFHEGPQKLSLAAGTANTVIMLTSSYFVARAVLAMRRDCSGIALRWLIAAFVTGAGYPVVKALEIRWNIGHGVVGGGDVFQMSYYYLTFNHLVHVSWGLLGLVWIMFRTGFGGYSADNHNGLVAFASYWHATDLIWLMIFPLFYVLP</sequence>
<organism evidence="9">
    <name type="scientific">Thiolapillus brandeum</name>
    <dbReference type="NCBI Taxonomy" id="1076588"/>
    <lineage>
        <taxon>Bacteria</taxon>
        <taxon>Pseudomonadati</taxon>
        <taxon>Pseudomonadota</taxon>
        <taxon>Gammaproteobacteria</taxon>
        <taxon>Chromatiales</taxon>
        <taxon>Sedimenticolaceae</taxon>
        <taxon>Thiolapillus</taxon>
    </lineage>
</organism>
<dbReference type="InterPro" id="IPR024791">
    <property type="entry name" value="Cyt_c/ubiquinol_Oxase_su3"/>
</dbReference>
<comment type="similarity">
    <text evidence="2 6">Belongs to the cytochrome c oxidase subunit 3 family.</text>
</comment>
<keyword evidence="5 7" id="KW-0472">Membrane</keyword>
<dbReference type="AlphaFoldDB" id="A0A831RUX1"/>
<evidence type="ECO:0000256" key="6">
    <source>
        <dbReference type="RuleBase" id="RU003376"/>
    </source>
</evidence>
<dbReference type="GO" id="GO:0019646">
    <property type="term" value="P:aerobic electron transport chain"/>
    <property type="evidence" value="ECO:0007669"/>
    <property type="project" value="InterPro"/>
</dbReference>
<evidence type="ECO:0000313" key="9">
    <source>
        <dbReference type="EMBL" id="HEC05384.1"/>
    </source>
</evidence>
<dbReference type="InterPro" id="IPR013833">
    <property type="entry name" value="Cyt_c_oxidase_su3_a-hlx"/>
</dbReference>
<gene>
    <name evidence="9" type="ORF">ENJ12_00900</name>
</gene>
<dbReference type="InterPro" id="IPR000298">
    <property type="entry name" value="Cyt_c_oxidase-like_su3"/>
</dbReference>